<dbReference type="OrthoDB" id="9974707at2"/>
<dbReference type="Proteomes" id="UP000185839">
    <property type="component" value="Unassembled WGS sequence"/>
</dbReference>
<evidence type="ECO:0000313" key="2">
    <source>
        <dbReference type="Proteomes" id="UP000185839"/>
    </source>
</evidence>
<protein>
    <submittedName>
        <fullName evidence="1">Uncharacterized protein</fullName>
    </submittedName>
</protein>
<reference evidence="2" key="1">
    <citation type="submission" date="2017-01" db="EMBL/GenBank/DDBJ databases">
        <authorList>
            <person name="Varghese N."/>
            <person name="Submissions S."/>
        </authorList>
    </citation>
    <scope>NUCLEOTIDE SEQUENCE [LARGE SCALE GENOMIC DNA]</scope>
    <source>
        <strain evidence="2">DSM 23145</strain>
    </source>
</reference>
<name>A0A1N7JC61_9FLAO</name>
<keyword evidence="2" id="KW-1185">Reference proteome</keyword>
<organism evidence="1 2">
    <name type="scientific">Kaistella chaponensis</name>
    <dbReference type="NCBI Taxonomy" id="713588"/>
    <lineage>
        <taxon>Bacteria</taxon>
        <taxon>Pseudomonadati</taxon>
        <taxon>Bacteroidota</taxon>
        <taxon>Flavobacteriia</taxon>
        <taxon>Flavobacteriales</taxon>
        <taxon>Weeksellaceae</taxon>
        <taxon>Chryseobacterium group</taxon>
        <taxon>Kaistella</taxon>
    </lineage>
</organism>
<dbReference type="STRING" id="713588.SAMN05421789_101403"/>
<gene>
    <name evidence="1" type="ORF">SAMN05421789_101403</name>
</gene>
<proteinExistence type="predicted"/>
<dbReference type="RefSeq" id="WP_076384821.1">
    <property type="nucleotide sequence ID" value="NZ_FTOI01000001.1"/>
</dbReference>
<accession>A0A1N7JC61</accession>
<sequence length="73" mass="8490">MENQTKKKWEELMLEMDLKGQSGAIWTDEKIGRNAEEKVKQYSIIEDDANVLISDPVFYNGKILEESCLIIIR</sequence>
<dbReference type="AlphaFoldDB" id="A0A1N7JC61"/>
<evidence type="ECO:0000313" key="1">
    <source>
        <dbReference type="EMBL" id="SIS46889.1"/>
    </source>
</evidence>
<dbReference type="EMBL" id="FTOI01000001">
    <property type="protein sequence ID" value="SIS46889.1"/>
    <property type="molecule type" value="Genomic_DNA"/>
</dbReference>